<dbReference type="PIRSF" id="PIRSF500136">
    <property type="entry name" value="UDP_ManNAc_DH"/>
    <property type="match status" value="1"/>
</dbReference>
<organism evidence="5 6">
    <name type="scientific">Cyanidium caldarium</name>
    <name type="common">Red alga</name>
    <dbReference type="NCBI Taxonomy" id="2771"/>
    <lineage>
        <taxon>Eukaryota</taxon>
        <taxon>Rhodophyta</taxon>
        <taxon>Bangiophyceae</taxon>
        <taxon>Cyanidiales</taxon>
        <taxon>Cyanidiaceae</taxon>
        <taxon>Cyanidium</taxon>
    </lineage>
</organism>
<dbReference type="GO" id="GO:0000271">
    <property type="term" value="P:polysaccharide biosynthetic process"/>
    <property type="evidence" value="ECO:0007669"/>
    <property type="project" value="InterPro"/>
</dbReference>
<evidence type="ECO:0000313" key="6">
    <source>
        <dbReference type="Proteomes" id="UP001301350"/>
    </source>
</evidence>
<dbReference type="GO" id="GO:0051287">
    <property type="term" value="F:NAD binding"/>
    <property type="evidence" value="ECO:0007669"/>
    <property type="project" value="InterPro"/>
</dbReference>
<dbReference type="PIRSF" id="PIRSF000124">
    <property type="entry name" value="UDPglc_GDPman_dh"/>
    <property type="match status" value="1"/>
</dbReference>
<reference evidence="5 6" key="1">
    <citation type="submission" date="2022-07" db="EMBL/GenBank/DDBJ databases">
        <title>Genome-wide signatures of adaptation to extreme environments.</title>
        <authorList>
            <person name="Cho C.H."/>
            <person name="Yoon H.S."/>
        </authorList>
    </citation>
    <scope>NUCLEOTIDE SEQUENCE [LARGE SCALE GENOMIC DNA]</scope>
    <source>
        <strain evidence="5 6">DBV 063 E5</strain>
    </source>
</reference>
<dbReference type="GO" id="GO:0016628">
    <property type="term" value="F:oxidoreductase activity, acting on the CH-CH group of donors, NAD or NADP as acceptor"/>
    <property type="evidence" value="ECO:0007669"/>
    <property type="project" value="InterPro"/>
</dbReference>
<evidence type="ECO:0000256" key="1">
    <source>
        <dbReference type="ARBA" id="ARBA00006601"/>
    </source>
</evidence>
<accession>A0AAV9ISV6</accession>
<dbReference type="Gene3D" id="1.20.5.100">
    <property type="entry name" value="Cytochrome c1, transmembrane anchor, C-terminal"/>
    <property type="match status" value="1"/>
</dbReference>
<dbReference type="InterPro" id="IPR028359">
    <property type="entry name" value="UDP_ManNAc/GlcNAc_DH"/>
</dbReference>
<evidence type="ECO:0000259" key="3">
    <source>
        <dbReference type="Pfam" id="PF00984"/>
    </source>
</evidence>
<gene>
    <name evidence="5" type="ORF">CDCA_CDCA04G1373</name>
</gene>
<dbReference type="InterPro" id="IPR008927">
    <property type="entry name" value="6-PGluconate_DH-like_C_sf"/>
</dbReference>
<dbReference type="PANTHER" id="PTHR43750:SF3">
    <property type="entry name" value="UDP-GLUCOSE 6-DEHYDROGENASE TUAD"/>
    <property type="match status" value="1"/>
</dbReference>
<dbReference type="SUPFAM" id="SSF51735">
    <property type="entry name" value="NAD(P)-binding Rossmann-fold domains"/>
    <property type="match status" value="1"/>
</dbReference>
<dbReference type="Gene3D" id="3.40.50.720">
    <property type="entry name" value="NAD(P)-binding Rossmann-like Domain"/>
    <property type="match status" value="2"/>
</dbReference>
<keyword evidence="6" id="KW-1185">Reference proteome</keyword>
<dbReference type="AlphaFoldDB" id="A0AAV9ISV6"/>
<evidence type="ECO:0000256" key="2">
    <source>
        <dbReference type="PIRNR" id="PIRNR000124"/>
    </source>
</evidence>
<comment type="similarity">
    <text evidence="1 2">Belongs to the UDP-glucose/GDP-mannose dehydrogenase family.</text>
</comment>
<proteinExistence type="inferred from homology"/>
<dbReference type="InterPro" id="IPR036291">
    <property type="entry name" value="NAD(P)-bd_dom_sf"/>
</dbReference>
<feature type="domain" description="UDP-glucose/GDP-mannose dehydrogenase N-terminal" evidence="4">
    <location>
        <begin position="13"/>
        <end position="181"/>
    </location>
</feature>
<dbReference type="Proteomes" id="UP001301350">
    <property type="component" value="Unassembled WGS sequence"/>
</dbReference>
<name>A0AAV9ISV6_CYACA</name>
<evidence type="ECO:0000313" key="5">
    <source>
        <dbReference type="EMBL" id="KAK4535348.1"/>
    </source>
</evidence>
<dbReference type="EMBL" id="JANCYW010000004">
    <property type="protein sequence ID" value="KAK4535348.1"/>
    <property type="molecule type" value="Genomic_DNA"/>
</dbReference>
<sequence length="435" mass="47919">MAETVPESARDRRLSLIGVGRLGLCLALVAERAGYDVLGVDVLPQYVESINRRTLHSAEPHVNEYLRSAKRLRATTDMDEAIEFSDHLMILVATPSTGGQRHYDVTQLSRVLMRINARRPRHKVVTICCTVLPGYIANIGRGLLADCDGVVLQYNPEFIQQGNIVRGLECPDTVLIGEGSGHGGDLVEQMWRAFVRNPGEVSVHRMSAESAEIAKLALNCYITMKISFANTIADVADRTPHADKHAILQSIGADTRVGAKCLLPGYGFGGPCFPRDNRAFGGYAESVGIEPLLSRATDAYNERHAQHMAAQLLAQDRDLYVFEGVTYKVPCDVPIIEESQKLVVAALVARAGKRVVVRDRKEVIEACKMEWGSVLFEYQVIPGAEEAEKKRVGVNGEWYTPPRSSNTGDIYRDAALNALDARRGQLVEHFSQPPQ</sequence>
<dbReference type="InterPro" id="IPR017476">
    <property type="entry name" value="UDP-Glc/GDP-Man"/>
</dbReference>
<dbReference type="NCBIfam" id="TIGR03026">
    <property type="entry name" value="NDP-sugDHase"/>
    <property type="match status" value="1"/>
</dbReference>
<evidence type="ECO:0000259" key="4">
    <source>
        <dbReference type="Pfam" id="PF03721"/>
    </source>
</evidence>
<dbReference type="Pfam" id="PF03721">
    <property type="entry name" value="UDPG_MGDP_dh_N"/>
    <property type="match status" value="1"/>
</dbReference>
<evidence type="ECO:0008006" key="7">
    <source>
        <dbReference type="Google" id="ProtNLM"/>
    </source>
</evidence>
<dbReference type="InterPro" id="IPR014026">
    <property type="entry name" value="UDP-Glc/GDP-Man_DH_dimer"/>
</dbReference>
<dbReference type="GO" id="GO:0016616">
    <property type="term" value="F:oxidoreductase activity, acting on the CH-OH group of donors, NAD or NADP as acceptor"/>
    <property type="evidence" value="ECO:0007669"/>
    <property type="project" value="InterPro"/>
</dbReference>
<dbReference type="InterPro" id="IPR001732">
    <property type="entry name" value="UDP-Glc/GDP-Man_DH_N"/>
</dbReference>
<dbReference type="SUPFAM" id="SSF48179">
    <property type="entry name" value="6-phosphogluconate dehydrogenase C-terminal domain-like"/>
    <property type="match status" value="1"/>
</dbReference>
<dbReference type="Pfam" id="PF00984">
    <property type="entry name" value="UDPG_MGDP_dh"/>
    <property type="match status" value="1"/>
</dbReference>
<comment type="caution">
    <text evidence="5">The sequence shown here is derived from an EMBL/GenBank/DDBJ whole genome shotgun (WGS) entry which is preliminary data.</text>
</comment>
<feature type="domain" description="UDP-glucose/GDP-mannose dehydrogenase dimerisation" evidence="3">
    <location>
        <begin position="209"/>
        <end position="302"/>
    </location>
</feature>
<protein>
    <recommendedName>
        <fullName evidence="7">UDP-glucose 6-dehydrogenase</fullName>
    </recommendedName>
</protein>
<dbReference type="PANTHER" id="PTHR43750">
    <property type="entry name" value="UDP-GLUCOSE 6-DEHYDROGENASE TUAD"/>
    <property type="match status" value="1"/>
</dbReference>